<evidence type="ECO:0000256" key="1">
    <source>
        <dbReference type="ARBA" id="ARBA00006594"/>
    </source>
</evidence>
<dbReference type="Proteomes" id="UP001060330">
    <property type="component" value="Chromosome"/>
</dbReference>
<evidence type="ECO:0000313" key="6">
    <source>
        <dbReference type="EMBL" id="UVR56830.1"/>
    </source>
</evidence>
<dbReference type="InterPro" id="IPR029063">
    <property type="entry name" value="SAM-dependent_MTases_sf"/>
</dbReference>
<organism evidence="6 7">
    <name type="scientific">Bacteroides fragilis</name>
    <dbReference type="NCBI Taxonomy" id="817"/>
    <lineage>
        <taxon>Bacteria</taxon>
        <taxon>Pseudomonadati</taxon>
        <taxon>Bacteroidota</taxon>
        <taxon>Bacteroidia</taxon>
        <taxon>Bacteroidales</taxon>
        <taxon>Bacteroidaceae</taxon>
        <taxon>Bacteroides</taxon>
    </lineage>
</organism>
<accession>A0AAQ2NHK5</accession>
<proteinExistence type="inferred from homology"/>
<dbReference type="Pfam" id="PF01555">
    <property type="entry name" value="N6_N4_Mtase"/>
    <property type="match status" value="1"/>
</dbReference>
<keyword evidence="2" id="KW-0489">Methyltransferase</keyword>
<dbReference type="InterPro" id="IPR001091">
    <property type="entry name" value="RM_Methyltransferase"/>
</dbReference>
<comment type="similarity">
    <text evidence="1 4">Belongs to the N(4)/N(6)-methyltransferase family.</text>
</comment>
<dbReference type="PRINTS" id="PR00508">
    <property type="entry name" value="S21N4MTFRASE"/>
</dbReference>
<dbReference type="SUPFAM" id="SSF53335">
    <property type="entry name" value="S-adenosyl-L-methionine-dependent methyltransferases"/>
    <property type="match status" value="1"/>
</dbReference>
<dbReference type="PROSITE" id="PS00092">
    <property type="entry name" value="N6_MTASE"/>
    <property type="match status" value="1"/>
</dbReference>
<evidence type="ECO:0000259" key="5">
    <source>
        <dbReference type="Pfam" id="PF01555"/>
    </source>
</evidence>
<dbReference type="EMBL" id="CP103216">
    <property type="protein sequence ID" value="UVR56830.1"/>
    <property type="molecule type" value="Genomic_DNA"/>
</dbReference>
<feature type="domain" description="DNA methylase N-4/N-6" evidence="5">
    <location>
        <begin position="216"/>
        <end position="405"/>
    </location>
</feature>
<protein>
    <recommendedName>
        <fullName evidence="4">Methyltransferase</fullName>
        <ecNumber evidence="4">2.1.1.-</ecNumber>
    </recommendedName>
</protein>
<keyword evidence="3" id="KW-0808">Transferase</keyword>
<dbReference type="GO" id="GO:0032259">
    <property type="term" value="P:methylation"/>
    <property type="evidence" value="ECO:0007669"/>
    <property type="project" value="UniProtKB-KW"/>
</dbReference>
<sequence length="439" mass="49714">MEKLIEVFNLGGLPTAPLDSFLELQEDFKKSDPDKLSKLQMLIITRGFKYAFKAWKDPDGKLWIIDAHQRRKALLALRKSGFTIPEIPYEPIFAADKKEAVEEIAAYNSEFATKNPDTLLFKKYNIDTDTLSRFNLGYEVKAIDFSQNAAPLFGSEHESTDIQEDAIDFTVPTEDDANSIFAQPGDIWLLGKNRLMCGDCRSKSDVTALMDGQHADLLVTDPPYNVAYQGGTEEELTIQNDSMENDLFATFLKQVFAVMFSILKPGGSYYIFHADSEGENFRVSLRKAGFKIAQCCVWVKNSMVMGRQDYQWQHEPCLYGWKPGAAHYWNSDRKQTTVWNFDKPQRNAIHPTMKPIALMAYPICNSSASGQIVADFFSGSGSTLMACQQTDRICHAMEIDPRYVSGTVHRYRSMFQEQPVRVIRSGELLTSEETSKIIV</sequence>
<gene>
    <name evidence="6" type="ORF">NXX45_01805</name>
</gene>
<dbReference type="EC" id="2.1.1.-" evidence="4"/>
<dbReference type="GO" id="GO:0003677">
    <property type="term" value="F:DNA binding"/>
    <property type="evidence" value="ECO:0007669"/>
    <property type="project" value="InterPro"/>
</dbReference>
<reference evidence="6" key="1">
    <citation type="submission" date="2022-08" db="EMBL/GenBank/DDBJ databases">
        <title>Genome Sequencing of Bacteroides fragilis Group Isolates with Nanopore Technology.</title>
        <authorList>
            <person name="Tisza M.J."/>
            <person name="Smith D."/>
            <person name="Dekker J.P."/>
        </authorList>
    </citation>
    <scope>NUCLEOTIDE SEQUENCE</scope>
    <source>
        <strain evidence="6">BFG-70</strain>
    </source>
</reference>
<evidence type="ECO:0000256" key="3">
    <source>
        <dbReference type="ARBA" id="ARBA00022679"/>
    </source>
</evidence>
<name>A0AAQ2NHK5_BACFG</name>
<dbReference type="InterPro" id="IPR002941">
    <property type="entry name" value="DNA_methylase_N4/N6"/>
</dbReference>
<dbReference type="InterPro" id="IPR002052">
    <property type="entry name" value="DNA_methylase_N6_adenine_CS"/>
</dbReference>
<evidence type="ECO:0000256" key="4">
    <source>
        <dbReference type="RuleBase" id="RU362026"/>
    </source>
</evidence>
<dbReference type="GO" id="GO:0008170">
    <property type="term" value="F:N-methyltransferase activity"/>
    <property type="evidence" value="ECO:0007669"/>
    <property type="project" value="InterPro"/>
</dbReference>
<evidence type="ECO:0000256" key="2">
    <source>
        <dbReference type="ARBA" id="ARBA00022603"/>
    </source>
</evidence>
<evidence type="ECO:0000313" key="7">
    <source>
        <dbReference type="Proteomes" id="UP001060330"/>
    </source>
</evidence>
<dbReference type="REBASE" id="653521">
    <property type="entry name" value="M.Bfr70ORF1805P"/>
</dbReference>
<dbReference type="AlphaFoldDB" id="A0AAQ2NHK5"/>
<dbReference type="Gene3D" id="3.40.50.150">
    <property type="entry name" value="Vaccinia Virus protein VP39"/>
    <property type="match status" value="1"/>
</dbReference>